<dbReference type="AlphaFoldDB" id="A0A2G9TTR5"/>
<dbReference type="OrthoDB" id="5845888at2759"/>
<accession>A0A2G9TTR5</accession>
<proteinExistence type="predicted"/>
<organism evidence="4 5">
    <name type="scientific">Teladorsagia circumcincta</name>
    <name type="common">Brown stomach worm</name>
    <name type="synonym">Ostertagia circumcincta</name>
    <dbReference type="NCBI Taxonomy" id="45464"/>
    <lineage>
        <taxon>Eukaryota</taxon>
        <taxon>Metazoa</taxon>
        <taxon>Ecdysozoa</taxon>
        <taxon>Nematoda</taxon>
        <taxon>Chromadorea</taxon>
        <taxon>Rhabditida</taxon>
        <taxon>Rhabditina</taxon>
        <taxon>Rhabditomorpha</taxon>
        <taxon>Strongyloidea</taxon>
        <taxon>Trichostrongylidae</taxon>
        <taxon>Teladorsagia</taxon>
    </lineage>
</organism>
<protein>
    <recommendedName>
        <fullName evidence="3">SXP/RAL-2 family protein Ani s 5-like cation-binding domain-containing protein</fullName>
    </recommendedName>
</protein>
<evidence type="ECO:0000313" key="5">
    <source>
        <dbReference type="Proteomes" id="UP000230423"/>
    </source>
</evidence>
<dbReference type="PANTHER" id="PTHR21593:SF36">
    <property type="entry name" value="DUF148 DOMAIN-CONTAINING PROTEIN-RELATED"/>
    <property type="match status" value="1"/>
</dbReference>
<reference evidence="4 5" key="1">
    <citation type="submission" date="2015-09" db="EMBL/GenBank/DDBJ databases">
        <title>Draft genome of the parasitic nematode Teladorsagia circumcincta isolate WARC Sus (inbred).</title>
        <authorList>
            <person name="Mitreva M."/>
        </authorList>
    </citation>
    <scope>NUCLEOTIDE SEQUENCE [LARGE SCALE GENOMIC DNA]</scope>
    <source>
        <strain evidence="4 5">S</strain>
    </source>
</reference>
<feature type="region of interest" description="Disordered" evidence="1">
    <location>
        <begin position="238"/>
        <end position="290"/>
    </location>
</feature>
<feature type="non-terminal residue" evidence="4">
    <location>
        <position position="1"/>
    </location>
</feature>
<feature type="compositionally biased region" description="Polar residues" evidence="1">
    <location>
        <begin position="279"/>
        <end position="290"/>
    </location>
</feature>
<sequence length="290" mass="32304">MNIATFVLAIAGIAVCQPPRGRGYPCGVGIPPPPPPYLRNLTEEARDEYYTIVSRRNETIAQNKREVLTWAQKYGLEAEVQEFETNMTNSGNEVRQNLTNLISELSTVLEQFSTIMENENQTQMEQRMALRNLSYEYPESQVQEFQSNLANLQNQIKQNVTDLIGELSTVLEQYYSIMENNDQTRMEQMGVLRNLSDQYPEAYDVLLFAFQLYMPDSFGPTSGGDSVEVQWGPRIPNDVIPVRSTTPPGAISPGGPPPLPDGGDRTPLHPRGLSLGGSPRSTASSCEKIV</sequence>
<evidence type="ECO:0000259" key="3">
    <source>
        <dbReference type="Pfam" id="PF02520"/>
    </source>
</evidence>
<dbReference type="PANTHER" id="PTHR21593">
    <property type="entry name" value="PRION-LIKE- Q/N-RICH -DOMAIN-BEARING PROTEIN PROTEIN"/>
    <property type="match status" value="1"/>
</dbReference>
<dbReference type="InterPro" id="IPR052823">
    <property type="entry name" value="SXP/RAL-2_related"/>
</dbReference>
<feature type="signal peptide" evidence="2">
    <location>
        <begin position="1"/>
        <end position="23"/>
    </location>
</feature>
<feature type="domain" description="SXP/RAL-2 family protein Ani s 5-like cation-binding" evidence="3">
    <location>
        <begin position="44"/>
        <end position="139"/>
    </location>
</feature>
<feature type="domain" description="SXP/RAL-2 family protein Ani s 5-like cation-binding" evidence="3">
    <location>
        <begin position="140"/>
        <end position="211"/>
    </location>
</feature>
<name>A0A2G9TTR5_TELCI</name>
<dbReference type="EMBL" id="KZ353853">
    <property type="protein sequence ID" value="PIO61298.1"/>
    <property type="molecule type" value="Genomic_DNA"/>
</dbReference>
<feature type="chain" id="PRO_5013762419" description="SXP/RAL-2 family protein Ani s 5-like cation-binding domain-containing protein" evidence="2">
    <location>
        <begin position="24"/>
        <end position="290"/>
    </location>
</feature>
<keyword evidence="2" id="KW-0732">Signal</keyword>
<dbReference type="Proteomes" id="UP000230423">
    <property type="component" value="Unassembled WGS sequence"/>
</dbReference>
<evidence type="ECO:0000256" key="2">
    <source>
        <dbReference type="SAM" id="SignalP"/>
    </source>
</evidence>
<evidence type="ECO:0000256" key="1">
    <source>
        <dbReference type="SAM" id="MobiDB-lite"/>
    </source>
</evidence>
<gene>
    <name evidence="4" type="ORF">TELCIR_17180</name>
</gene>
<dbReference type="Pfam" id="PF02520">
    <property type="entry name" value="ANIS5_cation-bd"/>
    <property type="match status" value="2"/>
</dbReference>
<dbReference type="InterPro" id="IPR003677">
    <property type="entry name" value="ANIS5_cation-bd"/>
</dbReference>
<keyword evidence="5" id="KW-1185">Reference proteome</keyword>
<evidence type="ECO:0000313" key="4">
    <source>
        <dbReference type="EMBL" id="PIO61298.1"/>
    </source>
</evidence>